<feature type="domain" description="HTH lacI-type" evidence="5">
    <location>
        <begin position="1"/>
        <end position="39"/>
    </location>
</feature>
<proteinExistence type="predicted"/>
<keyword evidence="1" id="KW-0678">Repressor</keyword>
<dbReference type="Proteomes" id="UP000078486">
    <property type="component" value="Unassembled WGS sequence"/>
</dbReference>
<protein>
    <submittedName>
        <fullName evidence="6">LacI family transcriptional regulator</fullName>
    </submittedName>
</protein>
<evidence type="ECO:0000313" key="7">
    <source>
        <dbReference type="Proteomes" id="UP000078486"/>
    </source>
</evidence>
<keyword evidence="2" id="KW-0805">Transcription regulation</keyword>
<evidence type="ECO:0000256" key="2">
    <source>
        <dbReference type="ARBA" id="ARBA00023015"/>
    </source>
</evidence>
<keyword evidence="7" id="KW-1185">Reference proteome</keyword>
<evidence type="ECO:0000256" key="3">
    <source>
        <dbReference type="ARBA" id="ARBA00023125"/>
    </source>
</evidence>
<dbReference type="Gene3D" id="3.40.50.2300">
    <property type="match status" value="2"/>
</dbReference>
<dbReference type="GO" id="GO:0003700">
    <property type="term" value="F:DNA-binding transcription factor activity"/>
    <property type="evidence" value="ECO:0007669"/>
    <property type="project" value="TreeGrafter"/>
</dbReference>
<dbReference type="PANTHER" id="PTHR30146">
    <property type="entry name" value="LACI-RELATED TRANSCRIPTIONAL REPRESSOR"/>
    <property type="match status" value="1"/>
</dbReference>
<evidence type="ECO:0000259" key="5">
    <source>
        <dbReference type="PROSITE" id="PS50932"/>
    </source>
</evidence>
<dbReference type="InterPro" id="IPR028082">
    <property type="entry name" value="Peripla_BP_I"/>
</dbReference>
<evidence type="ECO:0000256" key="1">
    <source>
        <dbReference type="ARBA" id="ARBA00022491"/>
    </source>
</evidence>
<dbReference type="InterPro" id="IPR000843">
    <property type="entry name" value="HTH_LacI"/>
</dbReference>
<dbReference type="CDD" id="cd01392">
    <property type="entry name" value="HTH_LacI"/>
    <property type="match status" value="1"/>
</dbReference>
<gene>
    <name evidence="6" type="ORF">AW736_15145</name>
</gene>
<dbReference type="GO" id="GO:0000976">
    <property type="term" value="F:transcription cis-regulatory region binding"/>
    <property type="evidence" value="ECO:0007669"/>
    <property type="project" value="TreeGrafter"/>
</dbReference>
<organism evidence="6 7">
    <name type="scientific">Termitidicoccus mucosus</name>
    <dbReference type="NCBI Taxonomy" id="1184151"/>
    <lineage>
        <taxon>Bacteria</taxon>
        <taxon>Pseudomonadati</taxon>
        <taxon>Verrucomicrobiota</taxon>
        <taxon>Opitutia</taxon>
        <taxon>Opitutales</taxon>
        <taxon>Opitutaceae</taxon>
        <taxon>Termitidicoccus</taxon>
    </lineage>
</organism>
<name>A0A178IIP3_9BACT</name>
<dbReference type="PROSITE" id="PS50932">
    <property type="entry name" value="HTH_LACI_2"/>
    <property type="match status" value="1"/>
</dbReference>
<sequence length="328" mass="36787">MSEALRDTPRVNAETRRRVCVAAQAAGYRKNPLASVLMSEMRRSRAGVLLGVIAIVDLDGPESRPPSQAYYHRELSKGAIDRAAELGFRAEVFIVGHGGMTTRRLDTILQSRGIHAVFFLPVSDNPDVTPLDWTRYAGVYTDCVIEHPALHSICPNHFRAMLMALRQLRALGYKRPGLVLQRHHDERLLHLWEAAHWAYQTHIGTPRVKIPVHLPGDIGQKGFTKWFKKHNPDVVLCHRAEVMGWMREAGARIPRTHGYCCLNTMMNPDVPCAGLDLQPRLLGARGIELLIAQLHRNEYGIPVQPSTTTIPARWIDGPTLRAMGRPVP</sequence>
<dbReference type="SUPFAM" id="SSF53822">
    <property type="entry name" value="Periplasmic binding protein-like I"/>
    <property type="match status" value="1"/>
</dbReference>
<dbReference type="EMBL" id="LRRQ01000108">
    <property type="protein sequence ID" value="OAM89059.1"/>
    <property type="molecule type" value="Genomic_DNA"/>
</dbReference>
<dbReference type="AlphaFoldDB" id="A0A178IIP3"/>
<reference evidence="6 7" key="1">
    <citation type="submission" date="2016-01" db="EMBL/GenBank/DDBJ databases">
        <title>High potential of lignocellulose degradation of a new Verrucomicrobia species.</title>
        <authorList>
            <person name="Wang Y."/>
            <person name="Shi Y."/>
            <person name="Qiu Z."/>
            <person name="Liu S."/>
            <person name="Yang H."/>
        </authorList>
    </citation>
    <scope>NUCLEOTIDE SEQUENCE [LARGE SCALE GENOMIC DNA]</scope>
    <source>
        <strain evidence="6 7">TSB47</strain>
    </source>
</reference>
<dbReference type="PANTHER" id="PTHR30146:SF148">
    <property type="entry name" value="HTH-TYPE TRANSCRIPTIONAL REPRESSOR PURR-RELATED"/>
    <property type="match status" value="1"/>
</dbReference>
<dbReference type="STRING" id="1184151.AW736_15145"/>
<accession>A0A178IIP3</accession>
<keyword evidence="3" id="KW-0238">DNA-binding</keyword>
<evidence type="ECO:0000256" key="4">
    <source>
        <dbReference type="ARBA" id="ARBA00023163"/>
    </source>
</evidence>
<dbReference type="Gene3D" id="1.10.260.40">
    <property type="entry name" value="lambda repressor-like DNA-binding domains"/>
    <property type="match status" value="1"/>
</dbReference>
<dbReference type="InterPro" id="IPR010982">
    <property type="entry name" value="Lambda_DNA-bd_dom_sf"/>
</dbReference>
<keyword evidence="4" id="KW-0804">Transcription</keyword>
<evidence type="ECO:0000313" key="6">
    <source>
        <dbReference type="EMBL" id="OAM89059.1"/>
    </source>
</evidence>
<dbReference type="SUPFAM" id="SSF47413">
    <property type="entry name" value="lambda repressor-like DNA-binding domains"/>
    <property type="match status" value="1"/>
</dbReference>
<comment type="caution">
    <text evidence="6">The sequence shown here is derived from an EMBL/GenBank/DDBJ whole genome shotgun (WGS) entry which is preliminary data.</text>
</comment>